<keyword evidence="2" id="KW-0004">4Fe-4S</keyword>
<dbReference type="InterPro" id="IPR023404">
    <property type="entry name" value="rSAM_horseshoe"/>
</dbReference>
<dbReference type="InterPro" id="IPR038135">
    <property type="entry name" value="Methylthiotransferase_N_sf"/>
</dbReference>
<keyword evidence="5" id="KW-0479">Metal-binding</keyword>
<comment type="cofactor">
    <cofactor evidence="1">
        <name>[4Fe-4S] cluster</name>
        <dbReference type="ChEBI" id="CHEBI:49883"/>
    </cofactor>
</comment>
<comment type="caution">
    <text evidence="10">The sequence shown here is derived from an EMBL/GenBank/DDBJ whole genome shotgun (WGS) entry which is preliminary data.</text>
</comment>
<dbReference type="InterPro" id="IPR007197">
    <property type="entry name" value="rSAM"/>
</dbReference>
<evidence type="ECO:0000256" key="5">
    <source>
        <dbReference type="ARBA" id="ARBA00022723"/>
    </source>
</evidence>
<dbReference type="Gene3D" id="3.80.30.20">
    <property type="entry name" value="tm_1862 like domain"/>
    <property type="match status" value="1"/>
</dbReference>
<dbReference type="Proteomes" id="UP000229631">
    <property type="component" value="Unassembled WGS sequence"/>
</dbReference>
<dbReference type="Gene3D" id="3.40.50.12160">
    <property type="entry name" value="Methylthiotransferase, N-terminal domain"/>
    <property type="match status" value="1"/>
</dbReference>
<dbReference type="SFLD" id="SFLDS00029">
    <property type="entry name" value="Radical_SAM"/>
    <property type="match status" value="1"/>
</dbReference>
<proteinExistence type="predicted"/>
<evidence type="ECO:0000256" key="2">
    <source>
        <dbReference type="ARBA" id="ARBA00022485"/>
    </source>
</evidence>
<dbReference type="Pfam" id="PF04055">
    <property type="entry name" value="Radical_SAM"/>
    <property type="match status" value="1"/>
</dbReference>
<feature type="domain" description="Radical SAM core" evidence="9">
    <location>
        <begin position="136"/>
        <end position="370"/>
    </location>
</feature>
<dbReference type="SFLD" id="SFLDG01061">
    <property type="entry name" value="methylthiotransferase"/>
    <property type="match status" value="1"/>
</dbReference>
<evidence type="ECO:0000256" key="4">
    <source>
        <dbReference type="ARBA" id="ARBA00022691"/>
    </source>
</evidence>
<keyword evidence="7" id="KW-0411">Iron-sulfur</keyword>
<evidence type="ECO:0000256" key="1">
    <source>
        <dbReference type="ARBA" id="ARBA00001966"/>
    </source>
</evidence>
<keyword evidence="4" id="KW-0949">S-adenosyl-L-methionine</keyword>
<keyword evidence="6" id="KW-0408">Iron</keyword>
<dbReference type="SUPFAM" id="SSF102114">
    <property type="entry name" value="Radical SAM enzymes"/>
    <property type="match status" value="1"/>
</dbReference>
<dbReference type="Pfam" id="PF00919">
    <property type="entry name" value="UPF0004"/>
    <property type="match status" value="1"/>
</dbReference>
<dbReference type="GO" id="GO:0051539">
    <property type="term" value="F:4 iron, 4 sulfur cluster binding"/>
    <property type="evidence" value="ECO:0007669"/>
    <property type="project" value="UniProtKB-KW"/>
</dbReference>
<evidence type="ECO:0000313" key="10">
    <source>
        <dbReference type="EMBL" id="PIV00924.1"/>
    </source>
</evidence>
<dbReference type="PROSITE" id="PS01278">
    <property type="entry name" value="MTTASE_RADICAL"/>
    <property type="match status" value="1"/>
</dbReference>
<evidence type="ECO:0000313" key="11">
    <source>
        <dbReference type="Proteomes" id="UP000229631"/>
    </source>
</evidence>
<dbReference type="InterPro" id="IPR006638">
    <property type="entry name" value="Elp3/MiaA/NifB-like_rSAM"/>
</dbReference>
<dbReference type="SMART" id="SM00729">
    <property type="entry name" value="Elp3"/>
    <property type="match status" value="1"/>
</dbReference>
<dbReference type="EMBL" id="PEVC01000038">
    <property type="protein sequence ID" value="PIV00924.1"/>
    <property type="molecule type" value="Genomic_DNA"/>
</dbReference>
<dbReference type="PANTHER" id="PTHR11918:SF45">
    <property type="entry name" value="THREONYLCARBAMOYLADENOSINE TRNA METHYLTHIOTRANSFERASE"/>
    <property type="match status" value="1"/>
</dbReference>
<dbReference type="GO" id="GO:0035598">
    <property type="term" value="F:tRNA (N(6)-L-threonylcarbamoyladenosine(37)-C(2))-methylthiotransferase activity"/>
    <property type="evidence" value="ECO:0007669"/>
    <property type="project" value="TreeGrafter"/>
</dbReference>
<accession>A0A2M7BCU4</accession>
<dbReference type="InterPro" id="IPR020612">
    <property type="entry name" value="Methylthiotransferase_CS"/>
</dbReference>
<sequence length="440" mass="50268">MANTIVTPKTFTTYSLGCRTNQAEMETIGKELMDHGLQPVENGSPSDLVLLNTCVVTQKAEKETRQKIRELRKKFPKAFLTVIGCAVTAKEKFFIDLPEADLVIPNEDKSRTVNLLEQKLGPFNKVSVFPIIDNAYIRSGRKFIKIQDGCDLYCSFCLTAYLRGLLKSVLPDKLIEEINFWVVRGVKEIILTGINIALYGKDLNGITLIDLINLISNKTKVERITLSSIYPEMLSSEFLELIIKNQRITRSLHLSLQSGSPAVLKRMNRNIDINKLTDSLLFIKNKIPKFTFRADLITGFPGETDEEFQETLEFIRCVKISFTHVFPFSARKGTKAYEMIKEKKWRDLPANIKKERVKEIMATIKNIHNDEAKQMINKKFHCLMVRQKGSQWEGITENGWIINIKDQISNIKNIKGKIVPVKIIDFKEDQLLGEILSLPI</sequence>
<keyword evidence="3" id="KW-0808">Transferase</keyword>
<gene>
    <name evidence="10" type="ORF">COS54_02065</name>
</gene>
<evidence type="ECO:0000256" key="6">
    <source>
        <dbReference type="ARBA" id="ARBA00023004"/>
    </source>
</evidence>
<evidence type="ECO:0000256" key="3">
    <source>
        <dbReference type="ARBA" id="ARBA00022679"/>
    </source>
</evidence>
<protein>
    <submittedName>
        <fullName evidence="10">Uncharacterized protein</fullName>
    </submittedName>
</protein>
<dbReference type="PANTHER" id="PTHR11918">
    <property type="entry name" value="RADICAL SAM PROTEINS"/>
    <property type="match status" value="1"/>
</dbReference>
<dbReference type="InterPro" id="IPR005839">
    <property type="entry name" value="Methylthiotransferase"/>
</dbReference>
<reference evidence="11" key="1">
    <citation type="submission" date="2017-09" db="EMBL/GenBank/DDBJ databases">
        <title>Depth-based differentiation of microbial function through sediment-hosted aquifers and enrichment of novel symbionts in the deep terrestrial subsurface.</title>
        <authorList>
            <person name="Probst A.J."/>
            <person name="Ladd B."/>
            <person name="Jarett J.K."/>
            <person name="Geller-Mcgrath D.E."/>
            <person name="Sieber C.M.K."/>
            <person name="Emerson J.B."/>
            <person name="Anantharaman K."/>
            <person name="Thomas B.C."/>
            <person name="Malmstrom R."/>
            <person name="Stieglmeier M."/>
            <person name="Klingl A."/>
            <person name="Woyke T."/>
            <person name="Ryan C.M."/>
            <person name="Banfield J.F."/>
        </authorList>
    </citation>
    <scope>NUCLEOTIDE SEQUENCE [LARGE SCALE GENOMIC DNA]</scope>
</reference>
<dbReference type="PROSITE" id="PS51918">
    <property type="entry name" value="RADICAL_SAM"/>
    <property type="match status" value="1"/>
</dbReference>
<evidence type="ECO:0000259" key="8">
    <source>
        <dbReference type="PROSITE" id="PS51449"/>
    </source>
</evidence>
<dbReference type="PROSITE" id="PS51449">
    <property type="entry name" value="MTTASE_N"/>
    <property type="match status" value="1"/>
</dbReference>
<evidence type="ECO:0000256" key="7">
    <source>
        <dbReference type="ARBA" id="ARBA00023014"/>
    </source>
</evidence>
<dbReference type="SFLD" id="SFLDG01082">
    <property type="entry name" value="B12-binding_domain_containing"/>
    <property type="match status" value="1"/>
</dbReference>
<organism evidence="10 11">
    <name type="scientific">Candidatus Shapirobacteria bacterium CG03_land_8_20_14_0_80_39_12</name>
    <dbReference type="NCBI Taxonomy" id="1974879"/>
    <lineage>
        <taxon>Bacteria</taxon>
        <taxon>Candidatus Shapironibacteriota</taxon>
    </lineage>
</organism>
<name>A0A2M7BCU4_9BACT</name>
<dbReference type="InterPro" id="IPR058240">
    <property type="entry name" value="rSAM_sf"/>
</dbReference>
<dbReference type="InterPro" id="IPR013848">
    <property type="entry name" value="Methylthiotransferase_N"/>
</dbReference>
<dbReference type="GO" id="GO:0046872">
    <property type="term" value="F:metal ion binding"/>
    <property type="evidence" value="ECO:0007669"/>
    <property type="project" value="UniProtKB-KW"/>
</dbReference>
<dbReference type="NCBIfam" id="TIGR00089">
    <property type="entry name" value="MiaB/RimO family radical SAM methylthiotransferase"/>
    <property type="match status" value="1"/>
</dbReference>
<evidence type="ECO:0000259" key="9">
    <source>
        <dbReference type="PROSITE" id="PS51918"/>
    </source>
</evidence>
<dbReference type="AlphaFoldDB" id="A0A2M7BCU4"/>
<feature type="domain" description="MTTase N-terminal" evidence="8">
    <location>
        <begin position="9"/>
        <end position="121"/>
    </location>
</feature>